<dbReference type="Pfam" id="PF00581">
    <property type="entry name" value="Rhodanese"/>
    <property type="match status" value="2"/>
</dbReference>
<feature type="domain" description="Rhodanese" evidence="2">
    <location>
        <begin position="298"/>
        <end position="372"/>
    </location>
</feature>
<dbReference type="PROSITE" id="PS50206">
    <property type="entry name" value="RHODANESE_3"/>
    <property type="match status" value="3"/>
</dbReference>
<feature type="compositionally biased region" description="Polar residues" evidence="1">
    <location>
        <begin position="18"/>
        <end position="27"/>
    </location>
</feature>
<comment type="caution">
    <text evidence="3">The sequence shown here is derived from an EMBL/GenBank/DDBJ whole genome shotgun (WGS) entry which is preliminary data.</text>
</comment>
<dbReference type="AlphaFoldDB" id="A0A231HDX1"/>
<dbReference type="InterPro" id="IPR001763">
    <property type="entry name" value="Rhodanese-like_dom"/>
</dbReference>
<dbReference type="Gene3D" id="3.40.250.10">
    <property type="entry name" value="Rhodanese-like domain"/>
    <property type="match status" value="3"/>
</dbReference>
<protein>
    <submittedName>
        <fullName evidence="3">Thiosulfate sulfurtransferase GlpE</fullName>
        <ecNumber evidence="3">2.8.1.1</ecNumber>
    </submittedName>
</protein>
<dbReference type="PANTHER" id="PTHR44086:SF13">
    <property type="entry name" value="THIOSULFATE SULFURTRANSFERASE PSPE"/>
    <property type="match status" value="1"/>
</dbReference>
<feature type="region of interest" description="Disordered" evidence="1">
    <location>
        <begin position="1"/>
        <end position="27"/>
    </location>
</feature>
<keyword evidence="4" id="KW-1185">Reference proteome</keyword>
<dbReference type="InterPro" id="IPR036873">
    <property type="entry name" value="Rhodanese-like_dom_sf"/>
</dbReference>
<dbReference type="SMART" id="SM00450">
    <property type="entry name" value="RHOD"/>
    <property type="match status" value="3"/>
</dbReference>
<proteinExistence type="predicted"/>
<organism evidence="3 4">
    <name type="scientific">Nocardia cerradoensis</name>
    <dbReference type="NCBI Taxonomy" id="85688"/>
    <lineage>
        <taxon>Bacteria</taxon>
        <taxon>Bacillati</taxon>
        <taxon>Actinomycetota</taxon>
        <taxon>Actinomycetes</taxon>
        <taxon>Mycobacteriales</taxon>
        <taxon>Nocardiaceae</taxon>
        <taxon>Nocardia</taxon>
    </lineage>
</organism>
<dbReference type="PANTHER" id="PTHR44086">
    <property type="entry name" value="THIOSULFATE SULFURTRANSFERASE RDL2, MITOCHONDRIAL-RELATED"/>
    <property type="match status" value="1"/>
</dbReference>
<keyword evidence="3" id="KW-0808">Transferase</keyword>
<dbReference type="EC" id="2.8.1.1" evidence="3"/>
<gene>
    <name evidence="3" type="primary">glpE_1</name>
    <name evidence="3" type="ORF">B7C42_00021</name>
</gene>
<accession>A0A231HDX1</accession>
<evidence type="ECO:0000313" key="4">
    <source>
        <dbReference type="Proteomes" id="UP000215506"/>
    </source>
</evidence>
<evidence type="ECO:0000259" key="2">
    <source>
        <dbReference type="PROSITE" id="PS50206"/>
    </source>
</evidence>
<dbReference type="SUPFAM" id="SSF52821">
    <property type="entry name" value="Rhodanese/Cell cycle control phosphatase"/>
    <property type="match status" value="3"/>
</dbReference>
<evidence type="ECO:0000313" key="3">
    <source>
        <dbReference type="EMBL" id="OXR46907.1"/>
    </source>
</evidence>
<sequence>MSTSSIEKSAAAPHATDPVNTENATGTIDSETLRRWLADGDELAVLDIRPGDVVGYASPLFAPNLPAERVAAEIDRFVPRKLVRTVLVDGGDGAAGPVADELAAAGRTEVYVLTGGIPEWTREGTEDLPTFDVPGLTFSLGIRDERETPSVTAAELEKLTGEGADVVVIDTRTLPEFTAGHVPGAVGVPGAELLLRFADVVPSPDTHVVVSCAELPRAIIGAQTLIDAGVPNKVSYLHEGTKAWKQENLELETGATAVYGPVDEAARERAAERVRALSADDEFDRVTVETAQAWAADPDRTTYLLDVRTPEEFAQQHLPGSINAEGGQLLGVSYRTIAVRGARVVLIDDLTAARASVVAHWLQHRGFEIALLLHDFGAQH</sequence>
<dbReference type="GO" id="GO:0004792">
    <property type="term" value="F:thiosulfate-cyanide sulfurtransferase activity"/>
    <property type="evidence" value="ECO:0007669"/>
    <property type="project" value="UniProtKB-EC"/>
</dbReference>
<dbReference type="RefSeq" id="WP_094023969.1">
    <property type="nucleotide sequence ID" value="NZ_NGAF01000001.1"/>
</dbReference>
<reference evidence="3 4" key="1">
    <citation type="submission" date="2017-07" db="EMBL/GenBank/DDBJ databases">
        <title>First draft Genome Sequence of Nocardia cerradoensis isolated from human infection.</title>
        <authorList>
            <person name="Carrasco G."/>
        </authorList>
    </citation>
    <scope>NUCLEOTIDE SEQUENCE [LARGE SCALE GENOMIC DNA]</scope>
    <source>
        <strain evidence="3 4">CNM20130759</strain>
    </source>
</reference>
<name>A0A231HDX1_9NOCA</name>
<evidence type="ECO:0000256" key="1">
    <source>
        <dbReference type="SAM" id="MobiDB-lite"/>
    </source>
</evidence>
<dbReference type="Proteomes" id="UP000215506">
    <property type="component" value="Unassembled WGS sequence"/>
</dbReference>
<feature type="domain" description="Rhodanese" evidence="2">
    <location>
        <begin position="39"/>
        <end position="129"/>
    </location>
</feature>
<dbReference type="EMBL" id="NGAF01000001">
    <property type="protein sequence ID" value="OXR46907.1"/>
    <property type="molecule type" value="Genomic_DNA"/>
</dbReference>
<feature type="domain" description="Rhodanese" evidence="2">
    <location>
        <begin position="162"/>
        <end position="253"/>
    </location>
</feature>